<dbReference type="GO" id="GO:0005886">
    <property type="term" value="C:plasma membrane"/>
    <property type="evidence" value="ECO:0007669"/>
    <property type="project" value="UniProtKB-SubCell"/>
</dbReference>
<accession>A0A5Q2MHD7</accession>
<keyword evidence="4 7" id="KW-1133">Transmembrane helix</keyword>
<feature type="transmembrane region" description="Helical" evidence="7">
    <location>
        <begin position="73"/>
        <end position="96"/>
    </location>
</feature>
<evidence type="ECO:0000256" key="1">
    <source>
        <dbReference type="ARBA" id="ARBA00004162"/>
    </source>
</evidence>
<dbReference type="Proteomes" id="UP000392064">
    <property type="component" value="Chromosome"/>
</dbReference>
<dbReference type="PANTHER" id="PTHR33885">
    <property type="entry name" value="PHAGE SHOCK PROTEIN C"/>
    <property type="match status" value="1"/>
</dbReference>
<keyword evidence="5 7" id="KW-0472">Membrane</keyword>
<feature type="domain" description="Phage shock protein PspC N-terminal" evidence="8">
    <location>
        <begin position="45"/>
        <end position="99"/>
    </location>
</feature>
<dbReference type="InterPro" id="IPR024425">
    <property type="entry name" value="LiaF-like_C"/>
</dbReference>
<dbReference type="InterPro" id="IPR007168">
    <property type="entry name" value="Phageshock_PspC_N"/>
</dbReference>
<evidence type="ECO:0000256" key="7">
    <source>
        <dbReference type="SAM" id="Phobius"/>
    </source>
</evidence>
<evidence type="ECO:0000259" key="9">
    <source>
        <dbReference type="Pfam" id="PF09922"/>
    </source>
</evidence>
<feature type="domain" description="Cell wall-active antibiotics response LiaF-like C-terminal" evidence="9">
    <location>
        <begin position="302"/>
        <end position="398"/>
    </location>
</feature>
<feature type="transmembrane region" description="Helical" evidence="7">
    <location>
        <begin position="242"/>
        <end position="260"/>
    </location>
</feature>
<keyword evidence="2" id="KW-1003">Cell membrane</keyword>
<dbReference type="AlphaFoldDB" id="A0A5Q2MHD7"/>
<dbReference type="EMBL" id="CP045737">
    <property type="protein sequence ID" value="QGG42497.1"/>
    <property type="molecule type" value="Genomic_DNA"/>
</dbReference>
<feature type="transmembrane region" description="Helical" evidence="7">
    <location>
        <begin position="265"/>
        <end position="283"/>
    </location>
</feature>
<feature type="transmembrane region" description="Helical" evidence="7">
    <location>
        <begin position="148"/>
        <end position="164"/>
    </location>
</feature>
<evidence type="ECO:0000313" key="11">
    <source>
        <dbReference type="Proteomes" id="UP000392064"/>
    </source>
</evidence>
<gene>
    <name evidence="10" type="ORF">GEV26_14555</name>
</gene>
<dbReference type="Pfam" id="PF09922">
    <property type="entry name" value="LiaF-like_C"/>
    <property type="match status" value="1"/>
</dbReference>
<evidence type="ECO:0000256" key="4">
    <source>
        <dbReference type="ARBA" id="ARBA00022989"/>
    </source>
</evidence>
<dbReference type="PANTHER" id="PTHR33885:SF3">
    <property type="entry name" value="PHAGE SHOCK PROTEIN C"/>
    <property type="match status" value="1"/>
</dbReference>
<name>A0A5Q2MHD7_9ACTN</name>
<keyword evidence="11" id="KW-1185">Reference proteome</keyword>
<feature type="region of interest" description="Disordered" evidence="6">
    <location>
        <begin position="1"/>
        <end position="33"/>
    </location>
</feature>
<reference evidence="10 11" key="1">
    <citation type="submission" date="2019-11" db="EMBL/GenBank/DDBJ databases">
        <authorList>
            <person name="Li J."/>
        </authorList>
    </citation>
    <scope>NUCLEOTIDE SEQUENCE [LARGE SCALE GENOMIC DNA]</scope>
    <source>
        <strain evidence="10 11">MF47</strain>
    </source>
</reference>
<dbReference type="Pfam" id="PF04024">
    <property type="entry name" value="PspC"/>
    <property type="match status" value="1"/>
</dbReference>
<proteinExistence type="predicted"/>
<evidence type="ECO:0000256" key="2">
    <source>
        <dbReference type="ARBA" id="ARBA00022475"/>
    </source>
</evidence>
<protein>
    <submittedName>
        <fullName evidence="10">PspC domain-containing protein</fullName>
    </submittedName>
</protein>
<evidence type="ECO:0000259" key="8">
    <source>
        <dbReference type="Pfam" id="PF04024"/>
    </source>
</evidence>
<evidence type="ECO:0000256" key="3">
    <source>
        <dbReference type="ARBA" id="ARBA00022692"/>
    </source>
</evidence>
<organism evidence="10 11">
    <name type="scientific">Aeromicrobium yanjiei</name>
    <dbReference type="NCBI Taxonomy" id="2662028"/>
    <lineage>
        <taxon>Bacteria</taxon>
        <taxon>Bacillati</taxon>
        <taxon>Actinomycetota</taxon>
        <taxon>Actinomycetes</taxon>
        <taxon>Propionibacteriales</taxon>
        <taxon>Nocardioidaceae</taxon>
        <taxon>Aeromicrobium</taxon>
    </lineage>
</organism>
<evidence type="ECO:0000313" key="10">
    <source>
        <dbReference type="EMBL" id="QGG42497.1"/>
    </source>
</evidence>
<dbReference type="KEGG" id="aef:GEV26_14555"/>
<comment type="subcellular location">
    <subcellularLocation>
        <location evidence="1">Cell membrane</location>
        <topology evidence="1">Single-pass membrane protein</topology>
    </subcellularLocation>
</comment>
<sequence length="401" mass="42851">MSRRAGLRHDGDMTDSQPPPAPGPQPGARDDEFDPHRLRTIIDMKRSQDDRVVAGVCAGAARYLRIDPVVVRVAIVVLTVAGFAGVILYVAAWVLLPSEGSDRSLAAEWFNLDRNEEQVRVAGLLVAVVLASLALVGDTSWSWWDGSPWWLLPVALVVWVFYLGPRRRREERERLEQPATVHAPGGAADPAATRRFQRQTAGTPRDRRSQALLGLTMSWVAIAVAVTVIYDVTQESVPRTTYIAVALTVVAMGLLVGAFFGNSGGLIAIGALLAIALTIGSLLPNGRIGAQQPTPVTAAAVDAHYRHGVGLLEVDLSQVADPQALVGRRIVIHAGIGHTKVVVPDGLAVRVDADLRAGEITLFGLTDNGTDVSLETGALDRSAALTIDIAQKLGNIEVIRE</sequence>
<dbReference type="InterPro" id="IPR052027">
    <property type="entry name" value="PspC"/>
</dbReference>
<keyword evidence="3 7" id="KW-0812">Transmembrane</keyword>
<evidence type="ECO:0000256" key="6">
    <source>
        <dbReference type="SAM" id="MobiDB-lite"/>
    </source>
</evidence>
<evidence type="ECO:0000256" key="5">
    <source>
        <dbReference type="ARBA" id="ARBA00023136"/>
    </source>
</evidence>
<feature type="transmembrane region" description="Helical" evidence="7">
    <location>
        <begin position="211"/>
        <end position="230"/>
    </location>
</feature>